<dbReference type="InterPro" id="IPR004148">
    <property type="entry name" value="BAR_dom"/>
</dbReference>
<accession>A0A4X2KK16</accession>
<dbReference type="GO" id="GO:0006911">
    <property type="term" value="P:phagocytosis, engulfment"/>
    <property type="evidence" value="ECO:0007669"/>
    <property type="project" value="TreeGrafter"/>
</dbReference>
<evidence type="ECO:0000256" key="1">
    <source>
        <dbReference type="ARBA" id="ARBA00004308"/>
    </source>
</evidence>
<dbReference type="GO" id="GO:0071800">
    <property type="term" value="P:podosome assembly"/>
    <property type="evidence" value="ECO:0007669"/>
    <property type="project" value="TreeGrafter"/>
</dbReference>
<dbReference type="PROSITE" id="PS51021">
    <property type="entry name" value="BAR"/>
    <property type="match status" value="1"/>
</dbReference>
<comment type="subcellular location">
    <subcellularLocation>
        <location evidence="2">Cytoplasm</location>
    </subcellularLocation>
    <subcellularLocation>
        <location evidence="1">Endomembrane system</location>
    </subcellularLocation>
</comment>
<dbReference type="GO" id="GO:0005737">
    <property type="term" value="C:cytoplasm"/>
    <property type="evidence" value="ECO:0007669"/>
    <property type="project" value="UniProtKB-SubCell"/>
</dbReference>
<reference evidence="10" key="1">
    <citation type="submission" date="2018-12" db="EMBL/GenBank/DDBJ databases">
        <authorList>
            <person name="Yazar S."/>
        </authorList>
    </citation>
    <scope>NUCLEOTIDE SEQUENCE [LARGE SCALE GENOMIC DNA]</scope>
</reference>
<dbReference type="PANTHER" id="PTHR46514">
    <property type="entry name" value="AMPHIPHYSIN"/>
    <property type="match status" value="1"/>
</dbReference>
<keyword evidence="4" id="KW-0963">Cytoplasm</keyword>
<reference evidence="9" key="2">
    <citation type="submission" date="2025-08" db="UniProtKB">
        <authorList>
            <consortium name="Ensembl"/>
        </authorList>
    </citation>
    <scope>IDENTIFICATION</scope>
</reference>
<dbReference type="Gene3D" id="1.20.1270.60">
    <property type="entry name" value="Arfaptin homology (AH) domain/BAR domain"/>
    <property type="match status" value="1"/>
</dbReference>
<dbReference type="InterPro" id="IPR048886">
    <property type="entry name" value="Bin2_C"/>
</dbReference>
<sequence>MAERSGSSAGLLAKQMQKKFSRAQEKVLQKLGKIAETKDERFEQAAQNFHQQQAEGQRLYKDLKHFLNAVKVMHESSMRLSQTLQEIYNNEWEGYRDLKVIASNNNLLWEDYEEKLADQVVRTMENYIYQFNDVKERISKRGRKLVDYDSARHHLEAVQNAKKKDEAKTLKAEEEFVKAQTVFEDLNRELQEELPLLYSRQRSSLVISSPIPRSSVSITSGEGSPLTSPRSPSPASSSPRSPSPASLSPRSPSPISPPTVTSLFSLKRERESVLEDENAPAMELTQKEDSPEFHNDPFEEEKRGDIGDPSVEEKFVSPCNGPTRSRPSSVVQAELQDEGSSSHTAPVSPGILPSPEEVPLPTPGVSQPLSPNEGSGPVRERTPSFKAFIAHNKPPPPKALPSSGPLPDLKPAEKPRPQTPEASQGDGSPRSFKEHVAPTSPTTQDSSELGTKEEIKSEESREPDQSKKRDSDISLQMKECPNEEKN</sequence>
<dbReference type="SMART" id="SM00721">
    <property type="entry name" value="BAR"/>
    <property type="match status" value="1"/>
</dbReference>
<keyword evidence="10" id="KW-1185">Reference proteome</keyword>
<evidence type="ECO:0000313" key="10">
    <source>
        <dbReference type="Proteomes" id="UP000314987"/>
    </source>
</evidence>
<evidence type="ECO:0000313" key="9">
    <source>
        <dbReference type="Ensembl" id="ENSVURP00010009680.1"/>
    </source>
</evidence>
<protein>
    <submittedName>
        <fullName evidence="9">Bridging integrator 2</fullName>
    </submittedName>
</protein>
<evidence type="ECO:0000256" key="6">
    <source>
        <dbReference type="ARBA" id="ARBA00023136"/>
    </source>
</evidence>
<dbReference type="GO" id="GO:0001891">
    <property type="term" value="C:phagocytic cup"/>
    <property type="evidence" value="ECO:0007669"/>
    <property type="project" value="TreeGrafter"/>
</dbReference>
<feature type="compositionally biased region" description="Polar residues" evidence="7">
    <location>
        <begin position="439"/>
        <end position="449"/>
    </location>
</feature>
<dbReference type="Proteomes" id="UP000314987">
    <property type="component" value="Unassembled WGS sequence"/>
</dbReference>
<dbReference type="GO" id="GO:0012505">
    <property type="term" value="C:endomembrane system"/>
    <property type="evidence" value="ECO:0007669"/>
    <property type="project" value="UniProtKB-SubCell"/>
</dbReference>
<evidence type="ECO:0000256" key="3">
    <source>
        <dbReference type="ARBA" id="ARBA00022443"/>
    </source>
</evidence>
<dbReference type="GeneTree" id="ENSGT00950000182882"/>
<proteinExistence type="predicted"/>
<name>A0A4X2KK16_VOMUR</name>
<keyword evidence="5" id="KW-0175">Coiled coil</keyword>
<evidence type="ECO:0000259" key="8">
    <source>
        <dbReference type="PROSITE" id="PS51021"/>
    </source>
</evidence>
<gene>
    <name evidence="9" type="primary">BIN2</name>
</gene>
<dbReference type="Pfam" id="PF03114">
    <property type="entry name" value="BAR"/>
    <property type="match status" value="1"/>
</dbReference>
<dbReference type="PRINTS" id="PR01251">
    <property type="entry name" value="AMPHIPHYSIN"/>
</dbReference>
<feature type="compositionally biased region" description="Low complexity" evidence="7">
    <location>
        <begin position="212"/>
        <end position="250"/>
    </location>
</feature>
<dbReference type="PANTHER" id="PTHR46514:SF1">
    <property type="entry name" value="BRIDGING INTEGRATOR 2"/>
    <property type="match status" value="1"/>
</dbReference>
<dbReference type="Ensembl" id="ENSVURT00010010987.1">
    <property type="protein sequence ID" value="ENSVURP00010009680.1"/>
    <property type="gene ID" value="ENSVURG00010007496.1"/>
</dbReference>
<evidence type="ECO:0000256" key="4">
    <source>
        <dbReference type="ARBA" id="ARBA00022490"/>
    </source>
</evidence>
<dbReference type="InterPro" id="IPR027267">
    <property type="entry name" value="AH/BAR_dom_sf"/>
</dbReference>
<dbReference type="GO" id="GO:0097320">
    <property type="term" value="P:plasma membrane tubulation"/>
    <property type="evidence" value="ECO:0007669"/>
    <property type="project" value="TreeGrafter"/>
</dbReference>
<feature type="compositionally biased region" description="Polar residues" evidence="7">
    <location>
        <begin position="364"/>
        <end position="373"/>
    </location>
</feature>
<feature type="compositionally biased region" description="Polar residues" evidence="7">
    <location>
        <begin position="320"/>
        <end position="331"/>
    </location>
</feature>
<dbReference type="GO" id="GO:0005543">
    <property type="term" value="F:phospholipid binding"/>
    <property type="evidence" value="ECO:0007669"/>
    <property type="project" value="TreeGrafter"/>
</dbReference>
<feature type="compositionally biased region" description="Basic and acidic residues" evidence="7">
    <location>
        <begin position="285"/>
        <end position="315"/>
    </location>
</feature>
<organism evidence="9 10">
    <name type="scientific">Vombatus ursinus</name>
    <name type="common">Common wombat</name>
    <dbReference type="NCBI Taxonomy" id="29139"/>
    <lineage>
        <taxon>Eukaryota</taxon>
        <taxon>Metazoa</taxon>
        <taxon>Chordata</taxon>
        <taxon>Craniata</taxon>
        <taxon>Vertebrata</taxon>
        <taxon>Euteleostomi</taxon>
        <taxon>Mammalia</taxon>
        <taxon>Metatheria</taxon>
        <taxon>Diprotodontia</taxon>
        <taxon>Vombatidae</taxon>
        <taxon>Vombatus</taxon>
    </lineage>
</organism>
<reference evidence="9" key="3">
    <citation type="submission" date="2025-09" db="UniProtKB">
        <authorList>
            <consortium name="Ensembl"/>
        </authorList>
    </citation>
    <scope>IDENTIFICATION</scope>
</reference>
<dbReference type="Pfam" id="PF21532">
    <property type="entry name" value="Bin2_C"/>
    <property type="match status" value="1"/>
</dbReference>
<dbReference type="AlphaFoldDB" id="A0A4X2KK16"/>
<dbReference type="GO" id="GO:0002102">
    <property type="term" value="C:podosome"/>
    <property type="evidence" value="ECO:0007669"/>
    <property type="project" value="TreeGrafter"/>
</dbReference>
<evidence type="ECO:0000256" key="2">
    <source>
        <dbReference type="ARBA" id="ARBA00004496"/>
    </source>
</evidence>
<feature type="domain" description="BAR" evidence="8">
    <location>
        <begin position="27"/>
        <end position="279"/>
    </location>
</feature>
<evidence type="ECO:0000256" key="7">
    <source>
        <dbReference type="SAM" id="MobiDB-lite"/>
    </source>
</evidence>
<feature type="compositionally biased region" description="Basic and acidic residues" evidence="7">
    <location>
        <begin position="450"/>
        <end position="472"/>
    </location>
</feature>
<dbReference type="SUPFAM" id="SSF103657">
    <property type="entry name" value="BAR/IMD domain-like"/>
    <property type="match status" value="1"/>
</dbReference>
<keyword evidence="6" id="KW-0472">Membrane</keyword>
<feature type="region of interest" description="Disordered" evidence="7">
    <location>
        <begin position="212"/>
        <end position="486"/>
    </location>
</feature>
<keyword evidence="3" id="KW-0728">SH3 domain</keyword>
<dbReference type="InterPro" id="IPR003005">
    <property type="entry name" value="Amphiphysin"/>
</dbReference>
<dbReference type="FunFam" id="1.20.1270.60:FF:000013">
    <property type="entry name" value="Amphiphysin isoform 2"/>
    <property type="match status" value="1"/>
</dbReference>
<evidence type="ECO:0000256" key="5">
    <source>
        <dbReference type="ARBA" id="ARBA00023054"/>
    </source>
</evidence>